<dbReference type="EMBL" id="VFOU01000002">
    <property type="protein sequence ID" value="TQL72614.1"/>
    <property type="molecule type" value="Genomic_DNA"/>
</dbReference>
<accession>A0A543AJ56</accession>
<feature type="transmembrane region" description="Helical" evidence="5">
    <location>
        <begin position="259"/>
        <end position="281"/>
    </location>
</feature>
<feature type="transmembrane region" description="Helical" evidence="5">
    <location>
        <begin position="386"/>
        <end position="404"/>
    </location>
</feature>
<feature type="transmembrane region" description="Helical" evidence="5">
    <location>
        <begin position="356"/>
        <end position="374"/>
    </location>
</feature>
<evidence type="ECO:0000256" key="5">
    <source>
        <dbReference type="SAM" id="Phobius"/>
    </source>
</evidence>
<dbReference type="Pfam" id="PF01699">
    <property type="entry name" value="Na_Ca_ex"/>
    <property type="match status" value="2"/>
</dbReference>
<feature type="transmembrane region" description="Helical" evidence="5">
    <location>
        <begin position="121"/>
        <end position="141"/>
    </location>
</feature>
<dbReference type="GO" id="GO:0005886">
    <property type="term" value="C:plasma membrane"/>
    <property type="evidence" value="ECO:0007669"/>
    <property type="project" value="TreeGrafter"/>
</dbReference>
<reference evidence="7 8" key="1">
    <citation type="submission" date="2019-06" db="EMBL/GenBank/DDBJ databases">
        <title>Sequencing the genomes of 1000 actinobacteria strains.</title>
        <authorList>
            <person name="Klenk H.-P."/>
        </authorList>
    </citation>
    <scope>NUCLEOTIDE SEQUENCE [LARGE SCALE GENOMIC DNA]</scope>
    <source>
        <strain evidence="7 8">DSM 24083</strain>
    </source>
</reference>
<dbReference type="GO" id="GO:0015386">
    <property type="term" value="F:potassium:proton antiporter activity"/>
    <property type="evidence" value="ECO:0007669"/>
    <property type="project" value="TreeGrafter"/>
</dbReference>
<feature type="transmembrane region" description="Helical" evidence="5">
    <location>
        <begin position="293"/>
        <end position="314"/>
    </location>
</feature>
<keyword evidence="8" id="KW-1185">Reference proteome</keyword>
<feature type="transmembrane region" description="Helical" evidence="5">
    <location>
        <begin position="25"/>
        <end position="46"/>
    </location>
</feature>
<keyword evidence="2 5" id="KW-0812">Transmembrane</keyword>
<protein>
    <submittedName>
        <fullName evidence="7">Ca2+:H+ antiporter</fullName>
    </submittedName>
</protein>
<dbReference type="Proteomes" id="UP000319746">
    <property type="component" value="Unassembled WGS sequence"/>
</dbReference>
<feature type="transmembrane region" description="Helical" evidence="5">
    <location>
        <begin position="184"/>
        <end position="203"/>
    </location>
</feature>
<dbReference type="PANTHER" id="PTHR37958">
    <property type="entry name" value="SODIUM-POTASSIUM/PROTON ANTIPORTER CHAA"/>
    <property type="match status" value="1"/>
</dbReference>
<name>A0A543AJ56_9MICC</name>
<dbReference type="GO" id="GO:0015385">
    <property type="term" value="F:sodium:proton antiporter activity"/>
    <property type="evidence" value="ECO:0007669"/>
    <property type="project" value="TreeGrafter"/>
</dbReference>
<gene>
    <name evidence="7" type="ORF">FB556_1280</name>
</gene>
<evidence type="ECO:0000313" key="8">
    <source>
        <dbReference type="Proteomes" id="UP000319746"/>
    </source>
</evidence>
<proteinExistence type="predicted"/>
<feature type="domain" description="Sodium/calcium exchanger membrane region" evidence="6">
    <location>
        <begin position="263"/>
        <end position="404"/>
    </location>
</feature>
<keyword evidence="3 5" id="KW-1133">Transmembrane helix</keyword>
<dbReference type="AlphaFoldDB" id="A0A543AJ56"/>
<evidence type="ECO:0000256" key="2">
    <source>
        <dbReference type="ARBA" id="ARBA00022692"/>
    </source>
</evidence>
<evidence type="ECO:0000256" key="3">
    <source>
        <dbReference type="ARBA" id="ARBA00022989"/>
    </source>
</evidence>
<dbReference type="PANTHER" id="PTHR37958:SF1">
    <property type="entry name" value="SODIUM-POTASSIUM_PROTON ANTIPORTER CHAA"/>
    <property type="match status" value="1"/>
</dbReference>
<dbReference type="InterPro" id="IPR052946">
    <property type="entry name" value="Alkaline_pH_Ca-Antiporter"/>
</dbReference>
<comment type="caution">
    <text evidence="7">The sequence shown here is derived from an EMBL/GenBank/DDBJ whole genome shotgun (WGS) entry which is preliminary data.</text>
</comment>
<feature type="transmembrane region" description="Helical" evidence="5">
    <location>
        <begin position="86"/>
        <end position="109"/>
    </location>
</feature>
<feature type="transmembrane region" description="Helical" evidence="5">
    <location>
        <begin position="153"/>
        <end position="172"/>
    </location>
</feature>
<evidence type="ECO:0000259" key="6">
    <source>
        <dbReference type="Pfam" id="PF01699"/>
    </source>
</evidence>
<feature type="transmembrane region" description="Helical" evidence="5">
    <location>
        <begin position="326"/>
        <end position="350"/>
    </location>
</feature>
<sequence>MEGAGQLTGAMDTTSRSRVFTANSLTRIIIGWVAVAVLAATADFLGPPLPGTMLLALLMAVVAIIMVCSFGVVTQAEKLANRMGDPYGSLVLTISIVLIEVILISAVMLGPGDHTTIGRDSVMAVSMIIMNLVVGAAVLMATRKYGALSHNRTGTATYSAMLVILLALAFVIPGQLDHGGSYPPGVAVTVAVGTLAAYGYFLYRQMFQQPQDFAEVDPIGRAAAWHLHESAVETPQHDVEPPTQRQPIGKIFAKHRTEILLRIAVLIITVIPVVILAQYMAAFLDDGLSRTTLPIELAGVLIAAIVFLPETITAIRAGIAGELQRVINLCHGALVSTVSFTIPAVLLIGLATGQTVILAETGANVVLLAVTMLLTINNFLAPRLTVMHAVPHLMVFGVYVLLLFS</sequence>
<keyword evidence="4 5" id="KW-0472">Membrane</keyword>
<evidence type="ECO:0000256" key="4">
    <source>
        <dbReference type="ARBA" id="ARBA00023136"/>
    </source>
</evidence>
<organism evidence="7 8">
    <name type="scientific">Enteractinococcus coprophilus</name>
    <dbReference type="NCBI Taxonomy" id="1027633"/>
    <lineage>
        <taxon>Bacteria</taxon>
        <taxon>Bacillati</taxon>
        <taxon>Actinomycetota</taxon>
        <taxon>Actinomycetes</taxon>
        <taxon>Micrococcales</taxon>
        <taxon>Micrococcaceae</taxon>
    </lineage>
</organism>
<feature type="transmembrane region" description="Helical" evidence="5">
    <location>
        <begin position="52"/>
        <end position="74"/>
    </location>
</feature>
<evidence type="ECO:0000256" key="1">
    <source>
        <dbReference type="ARBA" id="ARBA00004141"/>
    </source>
</evidence>
<dbReference type="InterPro" id="IPR004837">
    <property type="entry name" value="NaCa_Exmemb"/>
</dbReference>
<feature type="domain" description="Sodium/calcium exchanger membrane region" evidence="6">
    <location>
        <begin position="54"/>
        <end position="206"/>
    </location>
</feature>
<comment type="subcellular location">
    <subcellularLocation>
        <location evidence="1">Membrane</location>
        <topology evidence="1">Multi-pass membrane protein</topology>
    </subcellularLocation>
</comment>
<evidence type="ECO:0000313" key="7">
    <source>
        <dbReference type="EMBL" id="TQL72614.1"/>
    </source>
</evidence>